<reference evidence="4 5" key="1">
    <citation type="submission" date="2018-08" db="EMBL/GenBank/DDBJ databases">
        <title>A genome reference for cultivated species of the human gut microbiota.</title>
        <authorList>
            <person name="Zou Y."/>
            <person name="Xue W."/>
            <person name="Luo G."/>
        </authorList>
    </citation>
    <scope>NUCLEOTIDE SEQUENCE [LARGE SCALE GENOMIC DNA]</scope>
    <source>
        <strain evidence="1 6">AF11-14</strain>
        <strain evidence="3 4">AM16-54</strain>
        <strain evidence="2 5">AM42-23AC</strain>
    </source>
</reference>
<name>A0A3R6J4K8_9BACT</name>
<gene>
    <name evidence="3" type="ORF">DW192_00950</name>
    <name evidence="2" type="ORF">DW916_07005</name>
    <name evidence="1" type="ORF">DWV60_13350</name>
</gene>
<dbReference type="EMBL" id="QSFW01000013">
    <property type="protein sequence ID" value="RHA86926.1"/>
    <property type="molecule type" value="Genomic_DNA"/>
</dbReference>
<evidence type="ECO:0000313" key="1">
    <source>
        <dbReference type="EMBL" id="RGW65471.1"/>
    </source>
</evidence>
<evidence type="ECO:0000313" key="5">
    <source>
        <dbReference type="Proteomes" id="UP000284990"/>
    </source>
</evidence>
<dbReference type="EMBL" id="QRKB01000001">
    <property type="protein sequence ID" value="RHH85328.1"/>
    <property type="molecule type" value="Genomic_DNA"/>
</dbReference>
<proteinExistence type="predicted"/>
<sequence>MEKNNVYVEVLAKIASLMGRTKESIQMSSSNTHTSITMFAENNSKIIGNWYFDASDSKELVDATFNGLKALVESLEHNKSNDGQAA</sequence>
<accession>A0A3R6J4K8</accession>
<dbReference type="Proteomes" id="UP000284548">
    <property type="component" value="Unassembled WGS sequence"/>
</dbReference>
<evidence type="ECO:0000313" key="4">
    <source>
        <dbReference type="Proteomes" id="UP000284548"/>
    </source>
</evidence>
<comment type="caution">
    <text evidence="3">The sequence shown here is derived from an EMBL/GenBank/DDBJ whole genome shotgun (WGS) entry which is preliminary data.</text>
</comment>
<dbReference type="EMBL" id="QSAQ01000039">
    <property type="protein sequence ID" value="RGW65471.1"/>
    <property type="molecule type" value="Genomic_DNA"/>
</dbReference>
<organism evidence="3 4">
    <name type="scientific">Segatella copri</name>
    <dbReference type="NCBI Taxonomy" id="165179"/>
    <lineage>
        <taxon>Bacteria</taxon>
        <taxon>Pseudomonadati</taxon>
        <taxon>Bacteroidota</taxon>
        <taxon>Bacteroidia</taxon>
        <taxon>Bacteroidales</taxon>
        <taxon>Prevotellaceae</taxon>
        <taxon>Segatella</taxon>
    </lineage>
</organism>
<evidence type="ECO:0000313" key="6">
    <source>
        <dbReference type="Proteomes" id="UP000286077"/>
    </source>
</evidence>
<dbReference type="AlphaFoldDB" id="A0A3R6J4K8"/>
<evidence type="ECO:0000313" key="2">
    <source>
        <dbReference type="EMBL" id="RHA86926.1"/>
    </source>
</evidence>
<dbReference type="RefSeq" id="WP_118141342.1">
    <property type="nucleotide sequence ID" value="NZ_JAQEAK010000021.1"/>
</dbReference>
<dbReference type="Proteomes" id="UP000286077">
    <property type="component" value="Unassembled WGS sequence"/>
</dbReference>
<evidence type="ECO:0000313" key="3">
    <source>
        <dbReference type="EMBL" id="RHH85328.1"/>
    </source>
</evidence>
<dbReference type="Proteomes" id="UP000284990">
    <property type="component" value="Unassembled WGS sequence"/>
</dbReference>
<protein>
    <submittedName>
        <fullName evidence="3">Uncharacterized protein</fullName>
    </submittedName>
</protein>